<dbReference type="GO" id="GO:0017004">
    <property type="term" value="P:cytochrome complex assembly"/>
    <property type="evidence" value="ECO:0007669"/>
    <property type="project" value="UniProtKB-KW"/>
</dbReference>
<dbReference type="InterPro" id="IPR017937">
    <property type="entry name" value="Thioredoxin_CS"/>
</dbReference>
<dbReference type="PANTHER" id="PTHR42852">
    <property type="entry name" value="THIOL:DISULFIDE INTERCHANGE PROTEIN DSBE"/>
    <property type="match status" value="1"/>
</dbReference>
<dbReference type="AlphaFoldDB" id="A0A110B314"/>
<protein>
    <submittedName>
        <fullName evidence="4">Thiol-disulfide oxidoreductase ResA</fullName>
    </submittedName>
</protein>
<evidence type="ECO:0000256" key="2">
    <source>
        <dbReference type="ARBA" id="ARBA00022748"/>
    </source>
</evidence>
<keyword evidence="5" id="KW-1185">Reference proteome</keyword>
<organism evidence="4 5">
    <name type="scientific">Mucilaginibacter gotjawali</name>
    <dbReference type="NCBI Taxonomy" id="1550579"/>
    <lineage>
        <taxon>Bacteria</taxon>
        <taxon>Pseudomonadati</taxon>
        <taxon>Bacteroidota</taxon>
        <taxon>Sphingobacteriia</taxon>
        <taxon>Sphingobacteriales</taxon>
        <taxon>Sphingobacteriaceae</taxon>
        <taxon>Mucilaginibacter</taxon>
    </lineage>
</organism>
<dbReference type="PANTHER" id="PTHR42852:SF17">
    <property type="entry name" value="THIOREDOXIN-LIKE PROTEIN HI_1115"/>
    <property type="match status" value="1"/>
</dbReference>
<reference evidence="4 5" key="1">
    <citation type="submission" date="2015-12" db="EMBL/GenBank/DDBJ databases">
        <title>Genome sequence of Mucilaginibacter gotjawali.</title>
        <authorList>
            <person name="Lee J.S."/>
            <person name="Lee K.C."/>
            <person name="Kim K.K."/>
            <person name="Lee B.W."/>
        </authorList>
    </citation>
    <scope>NUCLEOTIDE SEQUENCE [LARGE SCALE GENOMIC DNA]</scope>
    <source>
        <strain evidence="4 5">SA3-7</strain>
    </source>
</reference>
<dbReference type="Proteomes" id="UP000218263">
    <property type="component" value="Chromosome"/>
</dbReference>
<dbReference type="PROSITE" id="PS00194">
    <property type="entry name" value="THIOREDOXIN_1"/>
    <property type="match status" value="1"/>
</dbReference>
<name>A0A110B314_9SPHI</name>
<evidence type="ECO:0000313" key="4">
    <source>
        <dbReference type="EMBL" id="BAU54013.1"/>
    </source>
</evidence>
<dbReference type="Pfam" id="PF08534">
    <property type="entry name" value="Redoxin"/>
    <property type="match status" value="1"/>
</dbReference>
<comment type="subcellular location">
    <subcellularLocation>
        <location evidence="1">Cell envelope</location>
    </subcellularLocation>
</comment>
<accession>A0A110B314</accession>
<evidence type="ECO:0000256" key="3">
    <source>
        <dbReference type="ARBA" id="ARBA00023284"/>
    </source>
</evidence>
<dbReference type="KEGG" id="mgot:MgSA37_02184"/>
<evidence type="ECO:0000256" key="1">
    <source>
        <dbReference type="ARBA" id="ARBA00004196"/>
    </source>
</evidence>
<dbReference type="Gene3D" id="3.40.30.10">
    <property type="entry name" value="Glutaredoxin"/>
    <property type="match status" value="1"/>
</dbReference>
<sequence>MKKKLFNKSAITNIIIGALMVTLIISPQAKALMIEGCMKIGFFQPPTGSTVNEKENTGNTAIPYLLLKSSDGKTLNIQDLKGKVILINFWATWCPPCVAEMPSINALYKRFKNNPHIVIFPVDVDNNFSKSVPFMKKNAYALPVYNLASQMPEGYLGNAIPTTVILDKTGKMVLRHEGGADYTNKKFVEYLEGIAK</sequence>
<dbReference type="GO" id="GO:0016491">
    <property type="term" value="F:oxidoreductase activity"/>
    <property type="evidence" value="ECO:0007669"/>
    <property type="project" value="InterPro"/>
</dbReference>
<gene>
    <name evidence="4" type="primary">resA_4</name>
    <name evidence="4" type="ORF">MgSA37_02184</name>
</gene>
<dbReference type="InterPro" id="IPR013740">
    <property type="entry name" value="Redoxin"/>
</dbReference>
<keyword evidence="3" id="KW-0676">Redox-active center</keyword>
<dbReference type="PROSITE" id="PS51352">
    <property type="entry name" value="THIOREDOXIN_2"/>
    <property type="match status" value="1"/>
</dbReference>
<evidence type="ECO:0000313" key="5">
    <source>
        <dbReference type="Proteomes" id="UP000218263"/>
    </source>
</evidence>
<dbReference type="OrthoDB" id="9815205at2"/>
<dbReference type="RefSeq" id="WP_096351802.1">
    <property type="nucleotide sequence ID" value="NZ_AP017313.1"/>
</dbReference>
<dbReference type="GO" id="GO:0030313">
    <property type="term" value="C:cell envelope"/>
    <property type="evidence" value="ECO:0007669"/>
    <property type="project" value="UniProtKB-SubCell"/>
</dbReference>
<dbReference type="GO" id="GO:0016853">
    <property type="term" value="F:isomerase activity"/>
    <property type="evidence" value="ECO:0007669"/>
    <property type="project" value="UniProtKB-KW"/>
</dbReference>
<proteinExistence type="predicted"/>
<dbReference type="CDD" id="cd02966">
    <property type="entry name" value="TlpA_like_family"/>
    <property type="match status" value="1"/>
</dbReference>
<dbReference type="EMBL" id="AP017313">
    <property type="protein sequence ID" value="BAU54013.1"/>
    <property type="molecule type" value="Genomic_DNA"/>
</dbReference>
<dbReference type="InterPro" id="IPR036249">
    <property type="entry name" value="Thioredoxin-like_sf"/>
</dbReference>
<dbReference type="InterPro" id="IPR050553">
    <property type="entry name" value="Thioredoxin_ResA/DsbE_sf"/>
</dbReference>
<dbReference type="SUPFAM" id="SSF52833">
    <property type="entry name" value="Thioredoxin-like"/>
    <property type="match status" value="1"/>
</dbReference>
<dbReference type="InterPro" id="IPR013766">
    <property type="entry name" value="Thioredoxin_domain"/>
</dbReference>
<keyword evidence="2" id="KW-0201">Cytochrome c-type biogenesis</keyword>